<reference evidence="1" key="1">
    <citation type="submission" date="2017-02" db="EMBL/GenBank/DDBJ databases">
        <authorList>
            <person name="Regsiter A."/>
            <person name="William W."/>
        </authorList>
    </citation>
    <scope>NUCLEOTIDE SEQUENCE</scope>
    <source>
        <strain evidence="1">BdmA 4</strain>
    </source>
</reference>
<dbReference type="EMBL" id="FWDO01000008">
    <property type="protein sequence ID" value="SLM19994.1"/>
    <property type="molecule type" value="Genomic_DNA"/>
</dbReference>
<protein>
    <recommendedName>
        <fullName evidence="2">AbrB family transcriptional regulator</fullName>
    </recommendedName>
</protein>
<dbReference type="AlphaFoldDB" id="A0A3P3XV05"/>
<dbReference type="Gene3D" id="2.10.260.10">
    <property type="match status" value="1"/>
</dbReference>
<accession>A0A3P3XV05</accession>
<proteinExistence type="predicted"/>
<sequence>MVKRLIQHGNSVALVIDKPILELLNVTFDTPFEITTDGRNLILSPQSEGNAAINVIDSLEKINKKYSNALRRLGK</sequence>
<name>A0A3P3XV05_9SPIR</name>
<gene>
    <name evidence="1" type="ORF">SPIRO4BDMA_80101</name>
</gene>
<dbReference type="InterPro" id="IPR037914">
    <property type="entry name" value="SpoVT-AbrB_sf"/>
</dbReference>
<evidence type="ECO:0000313" key="1">
    <source>
        <dbReference type="EMBL" id="SLM19994.1"/>
    </source>
</evidence>
<organism evidence="1">
    <name type="scientific">uncultured spirochete</name>
    <dbReference type="NCBI Taxonomy" id="156406"/>
    <lineage>
        <taxon>Bacteria</taxon>
        <taxon>Pseudomonadati</taxon>
        <taxon>Spirochaetota</taxon>
        <taxon>Spirochaetia</taxon>
        <taxon>Spirochaetales</taxon>
        <taxon>environmental samples</taxon>
    </lineage>
</organism>
<evidence type="ECO:0008006" key="2">
    <source>
        <dbReference type="Google" id="ProtNLM"/>
    </source>
</evidence>
<dbReference type="SUPFAM" id="SSF89447">
    <property type="entry name" value="AbrB/MazE/MraZ-like"/>
    <property type="match status" value="1"/>
</dbReference>